<feature type="compositionally biased region" description="Polar residues" evidence="1">
    <location>
        <begin position="40"/>
        <end position="59"/>
    </location>
</feature>
<feature type="compositionally biased region" description="Polar residues" evidence="1">
    <location>
        <begin position="98"/>
        <end position="109"/>
    </location>
</feature>
<dbReference type="Proteomes" id="UP001266305">
    <property type="component" value="Unassembled WGS sequence"/>
</dbReference>
<protein>
    <submittedName>
        <fullName evidence="2">Uncharacterized protein</fullName>
    </submittedName>
</protein>
<evidence type="ECO:0000313" key="2">
    <source>
        <dbReference type="EMBL" id="KAK2118634.1"/>
    </source>
</evidence>
<feature type="non-terminal residue" evidence="2">
    <location>
        <position position="1"/>
    </location>
</feature>
<evidence type="ECO:0000256" key="1">
    <source>
        <dbReference type="SAM" id="MobiDB-lite"/>
    </source>
</evidence>
<keyword evidence="3" id="KW-1185">Reference proteome</keyword>
<reference evidence="2 3" key="1">
    <citation type="submission" date="2023-05" db="EMBL/GenBank/DDBJ databases">
        <title>B98-5 Cell Line De Novo Hybrid Assembly: An Optical Mapping Approach.</title>
        <authorList>
            <person name="Kananen K."/>
            <person name="Auerbach J.A."/>
            <person name="Kautto E."/>
            <person name="Blachly J.S."/>
        </authorList>
    </citation>
    <scope>NUCLEOTIDE SEQUENCE [LARGE SCALE GENOMIC DNA]</scope>
    <source>
        <strain evidence="2">B95-8</strain>
        <tissue evidence="2">Cell line</tissue>
    </source>
</reference>
<feature type="region of interest" description="Disordered" evidence="1">
    <location>
        <begin position="40"/>
        <end position="109"/>
    </location>
</feature>
<accession>A0ABQ9WAI8</accession>
<dbReference type="EMBL" id="JASSZA010000001">
    <property type="protein sequence ID" value="KAK2118634.1"/>
    <property type="molecule type" value="Genomic_DNA"/>
</dbReference>
<gene>
    <name evidence="2" type="ORF">P7K49_000020</name>
</gene>
<evidence type="ECO:0000313" key="3">
    <source>
        <dbReference type="Proteomes" id="UP001266305"/>
    </source>
</evidence>
<comment type="caution">
    <text evidence="2">The sequence shown here is derived from an EMBL/GenBank/DDBJ whole genome shotgun (WGS) entry which is preliminary data.</text>
</comment>
<organism evidence="2 3">
    <name type="scientific">Saguinus oedipus</name>
    <name type="common">Cotton-top tamarin</name>
    <name type="synonym">Oedipomidas oedipus</name>
    <dbReference type="NCBI Taxonomy" id="9490"/>
    <lineage>
        <taxon>Eukaryota</taxon>
        <taxon>Metazoa</taxon>
        <taxon>Chordata</taxon>
        <taxon>Craniata</taxon>
        <taxon>Vertebrata</taxon>
        <taxon>Euteleostomi</taxon>
        <taxon>Mammalia</taxon>
        <taxon>Eutheria</taxon>
        <taxon>Euarchontoglires</taxon>
        <taxon>Primates</taxon>
        <taxon>Haplorrhini</taxon>
        <taxon>Platyrrhini</taxon>
        <taxon>Cebidae</taxon>
        <taxon>Callitrichinae</taxon>
        <taxon>Saguinus</taxon>
    </lineage>
</organism>
<name>A0ABQ9WAI8_SAGOE</name>
<sequence length="109" mass="11785">TTWTLAKRRPCEVLNGISNPRSTERLPGFLLLGLEDFFSHRSNSGSPDLSTEMTGTSAPCMNLEEPPDPEHENLQNSAKQGASPEGCSGDPLEALPVQQEQSANKMCSI</sequence>
<proteinExistence type="predicted"/>